<accession>A0A7X2UZ81</accession>
<dbReference type="EMBL" id="WLYI01000023">
    <property type="protein sequence ID" value="MTD20879.1"/>
    <property type="molecule type" value="Genomic_DNA"/>
</dbReference>
<dbReference type="Pfam" id="PF14891">
    <property type="entry name" value="Peptidase_M91"/>
    <property type="match status" value="1"/>
</dbReference>
<sequence length="387" mass="41429">MHIRSKGGDDKIWVDPNINLSVTVDGGAGNDRIEALSKGSKKVYGGAGDDHITLGAGTGYAEGNDGNDTLLGGSGKTVMYGNNGKDLLISGVGAKGTFAHMDGGNDDDLLISQSPFNVVHGGNGNDLMLGVGRTTFYTGRGHDTVISNTQDDKIHASPGDRISRVPGSTLTQVKISDAGSEGLNLQGSETVKQRAQDDLELLRHSPTAQKMLNELDAAAKRTGAPINIIETHDGTQYSFANDFTRETDRQLKDYDDLENFEKVGFIKNDIRGSPANGASIFNNPSIIYSPTEVSPLVDLYHEMAHAYNGAHGTLLPGTTEKSDLLGPEPNLERQAIGIETDAPAFDFDNDPTTPPTTANPKAFTENGLREEMGFPLREKFYIAPHEE</sequence>
<evidence type="ECO:0008006" key="4">
    <source>
        <dbReference type="Google" id="ProtNLM"/>
    </source>
</evidence>
<dbReference type="InterPro" id="IPR001343">
    <property type="entry name" value="Hemolysn_Ca-bd"/>
</dbReference>
<proteinExistence type="predicted"/>
<evidence type="ECO:0000313" key="3">
    <source>
        <dbReference type="Proteomes" id="UP000431485"/>
    </source>
</evidence>
<organism evidence="2 3">
    <name type="scientific">Pseudomonas karstica</name>
    <dbReference type="NCBI Taxonomy" id="1055468"/>
    <lineage>
        <taxon>Bacteria</taxon>
        <taxon>Pseudomonadati</taxon>
        <taxon>Pseudomonadota</taxon>
        <taxon>Gammaproteobacteria</taxon>
        <taxon>Pseudomonadales</taxon>
        <taxon>Pseudomonadaceae</taxon>
        <taxon>Pseudomonas</taxon>
    </lineage>
</organism>
<dbReference type="InterPro" id="IPR011049">
    <property type="entry name" value="Serralysin-like_metalloprot_C"/>
</dbReference>
<dbReference type="GO" id="GO:0005509">
    <property type="term" value="F:calcium ion binding"/>
    <property type="evidence" value="ECO:0007669"/>
    <property type="project" value="InterPro"/>
</dbReference>
<dbReference type="SUPFAM" id="SSF51120">
    <property type="entry name" value="beta-Roll"/>
    <property type="match status" value="2"/>
</dbReference>
<protein>
    <recommendedName>
        <fullName evidence="4">Hemolysin</fullName>
    </recommendedName>
</protein>
<reference evidence="2 3" key="1">
    <citation type="submission" date="2019-11" db="EMBL/GenBank/DDBJ databases">
        <title>Pseudmonas karstica sp. nov. and Pseudomonas spelaei sp. nov. from caves.</title>
        <authorList>
            <person name="Zeman M."/>
        </authorList>
    </citation>
    <scope>NUCLEOTIDE SEQUENCE [LARGE SCALE GENOMIC DNA]</scope>
    <source>
        <strain evidence="2 3">CCM 7891</strain>
    </source>
</reference>
<dbReference type="Proteomes" id="UP000431485">
    <property type="component" value="Unassembled WGS sequence"/>
</dbReference>
<evidence type="ECO:0000256" key="1">
    <source>
        <dbReference type="ARBA" id="ARBA00022837"/>
    </source>
</evidence>
<gene>
    <name evidence="2" type="ORF">GIR22_17270</name>
</gene>
<dbReference type="Gene3D" id="2.160.20.160">
    <property type="match status" value="1"/>
</dbReference>
<evidence type="ECO:0000313" key="2">
    <source>
        <dbReference type="EMBL" id="MTD20879.1"/>
    </source>
</evidence>
<dbReference type="OrthoDB" id="7020460at2"/>
<keyword evidence="1" id="KW-0106">Calcium</keyword>
<dbReference type="RefSeq" id="WP_154744516.1">
    <property type="nucleotide sequence ID" value="NZ_JBHSTG010000018.1"/>
</dbReference>
<dbReference type="AlphaFoldDB" id="A0A7X2UZ81"/>
<name>A0A7X2UZ81_9PSED</name>
<dbReference type="Pfam" id="PF00353">
    <property type="entry name" value="HemolysinCabind"/>
    <property type="match status" value="5"/>
</dbReference>
<comment type="caution">
    <text evidence="2">The sequence shown here is derived from an EMBL/GenBank/DDBJ whole genome shotgun (WGS) entry which is preliminary data.</text>
</comment>
<dbReference type="InterPro" id="IPR028208">
    <property type="entry name" value="Effector_pro_NleD-like"/>
</dbReference>
<keyword evidence="3" id="KW-1185">Reference proteome</keyword>
<dbReference type="PRINTS" id="PR00313">
    <property type="entry name" value="CABNDNGRPT"/>
</dbReference>